<name>A0A087CQU5_9BIFI</name>
<dbReference type="CDD" id="cd06267">
    <property type="entry name" value="PBP1_LacI_sugar_binding-like"/>
    <property type="match status" value="1"/>
</dbReference>
<accession>A0A087CQU5</accession>
<dbReference type="PROSITE" id="PS50932">
    <property type="entry name" value="HTH_LACI_2"/>
    <property type="match status" value="1"/>
</dbReference>
<protein>
    <submittedName>
        <fullName evidence="5">Transcriptional regulator</fullName>
    </submittedName>
</protein>
<dbReference type="PANTHER" id="PTHR30146">
    <property type="entry name" value="LACI-RELATED TRANSCRIPTIONAL REPRESSOR"/>
    <property type="match status" value="1"/>
</dbReference>
<dbReference type="PANTHER" id="PTHR30146:SF109">
    <property type="entry name" value="HTH-TYPE TRANSCRIPTIONAL REGULATOR GALS"/>
    <property type="match status" value="1"/>
</dbReference>
<keyword evidence="1" id="KW-0805">Transcription regulation</keyword>
<evidence type="ECO:0000259" key="4">
    <source>
        <dbReference type="PROSITE" id="PS50932"/>
    </source>
</evidence>
<dbReference type="RefSeq" id="WP_033508978.1">
    <property type="nucleotide sequence ID" value="NZ_JDTM01000004.1"/>
</dbReference>
<dbReference type="Pfam" id="PF00356">
    <property type="entry name" value="LacI"/>
    <property type="match status" value="1"/>
</dbReference>
<dbReference type="PROSITE" id="PS00356">
    <property type="entry name" value="HTH_LACI_1"/>
    <property type="match status" value="1"/>
</dbReference>
<dbReference type="GO" id="GO:0003700">
    <property type="term" value="F:DNA-binding transcription factor activity"/>
    <property type="evidence" value="ECO:0007669"/>
    <property type="project" value="TreeGrafter"/>
</dbReference>
<dbReference type="Gene3D" id="1.10.260.40">
    <property type="entry name" value="lambda repressor-like DNA-binding domains"/>
    <property type="match status" value="1"/>
</dbReference>
<dbReference type="SMART" id="SM00354">
    <property type="entry name" value="HTH_LACI"/>
    <property type="match status" value="1"/>
</dbReference>
<evidence type="ECO:0000256" key="1">
    <source>
        <dbReference type="ARBA" id="ARBA00023015"/>
    </source>
</evidence>
<feature type="domain" description="HTH lacI-type" evidence="4">
    <location>
        <begin position="4"/>
        <end position="58"/>
    </location>
</feature>
<dbReference type="AlphaFoldDB" id="A0A087CQU5"/>
<keyword evidence="2" id="KW-0238">DNA-binding</keyword>
<dbReference type="Pfam" id="PF13377">
    <property type="entry name" value="Peripla_BP_3"/>
    <property type="match status" value="1"/>
</dbReference>
<dbReference type="GO" id="GO:0000976">
    <property type="term" value="F:transcription cis-regulatory region binding"/>
    <property type="evidence" value="ECO:0007669"/>
    <property type="project" value="TreeGrafter"/>
</dbReference>
<dbReference type="CDD" id="cd01392">
    <property type="entry name" value="HTH_LacI"/>
    <property type="match status" value="1"/>
</dbReference>
<keyword evidence="3" id="KW-0804">Transcription</keyword>
<dbReference type="InterPro" id="IPR028082">
    <property type="entry name" value="Peripla_BP_I"/>
</dbReference>
<comment type="caution">
    <text evidence="5">The sequence shown here is derived from an EMBL/GenBank/DDBJ whole genome shotgun (WGS) entry which is preliminary data.</text>
</comment>
<gene>
    <name evidence="5" type="ORF">BSAE_1506</name>
</gene>
<evidence type="ECO:0000256" key="3">
    <source>
        <dbReference type="ARBA" id="ARBA00023163"/>
    </source>
</evidence>
<dbReference type="InterPro" id="IPR046335">
    <property type="entry name" value="LacI/GalR-like_sensor"/>
</dbReference>
<dbReference type="SUPFAM" id="SSF47413">
    <property type="entry name" value="lambda repressor-like DNA-binding domains"/>
    <property type="match status" value="1"/>
</dbReference>
<dbReference type="InterPro" id="IPR010982">
    <property type="entry name" value="Lambda_DNA-bd_dom_sf"/>
</dbReference>
<organism evidence="5 6">
    <name type="scientific">Bifidobacterium pullorum subsp. saeculare DSM 6531 = LMG 14934</name>
    <dbReference type="NCBI Taxonomy" id="1437611"/>
    <lineage>
        <taxon>Bacteria</taxon>
        <taxon>Bacillati</taxon>
        <taxon>Actinomycetota</taxon>
        <taxon>Actinomycetes</taxon>
        <taxon>Bifidobacteriales</taxon>
        <taxon>Bifidobacteriaceae</taxon>
        <taxon>Bifidobacterium</taxon>
    </lineage>
</organism>
<dbReference type="Proteomes" id="UP000029040">
    <property type="component" value="Unassembled WGS sequence"/>
</dbReference>
<evidence type="ECO:0000313" key="5">
    <source>
        <dbReference type="EMBL" id="KFI85645.1"/>
    </source>
</evidence>
<reference evidence="5 6" key="1">
    <citation type="submission" date="2014-03" db="EMBL/GenBank/DDBJ databases">
        <title>Genomics of Bifidobacteria.</title>
        <authorList>
            <person name="Ventura M."/>
            <person name="Milani C."/>
            <person name="Lugli G.A."/>
        </authorList>
    </citation>
    <scope>NUCLEOTIDE SEQUENCE [LARGE SCALE GENOMIC DNA]</scope>
    <source>
        <strain evidence="5 6">LMG 14934</strain>
    </source>
</reference>
<dbReference type="EMBL" id="JGZM01000008">
    <property type="protein sequence ID" value="KFI85645.1"/>
    <property type="molecule type" value="Genomic_DNA"/>
</dbReference>
<evidence type="ECO:0000256" key="2">
    <source>
        <dbReference type="ARBA" id="ARBA00023125"/>
    </source>
</evidence>
<sequence length="340" mass="36453">MARATIDDVARAAGVSTFTVSRALRGKEHVAAATRAKVLKAAQELNYTASRSAASLASGRTNRVALLSRERISGWFIGELMEGLVDVLAPAGYDLTIYRIGSAEERSGFFTNLPANRNADALVVTGFAVNDDEKRALTRMNMPIVSVNASDLTYCQASIVIDDEGSEASVVRYLAALGHRRFCYVGRLDPLTGDDWGFDARTRGYQDEVTELGLHDCGMFFVDATDRASIRQTLASILALPERPTAMCVWSDQLAAVILNVLRAMGVRVPQDISVFGFDGSDAAATVGLSTMTQPARRIGRLAAQRALTLIDGKTPEETHTVVPTALEPGSTAGPAPTDR</sequence>
<dbReference type="Gene3D" id="3.40.50.2300">
    <property type="match status" value="2"/>
</dbReference>
<evidence type="ECO:0000313" key="6">
    <source>
        <dbReference type="Proteomes" id="UP000029040"/>
    </source>
</evidence>
<dbReference type="InterPro" id="IPR000843">
    <property type="entry name" value="HTH_LacI"/>
</dbReference>
<dbReference type="SUPFAM" id="SSF53822">
    <property type="entry name" value="Periplasmic binding protein-like I"/>
    <property type="match status" value="1"/>
</dbReference>
<proteinExistence type="predicted"/>